<reference evidence="2 3" key="1">
    <citation type="submission" date="2019-11" db="EMBL/GenBank/DDBJ databases">
        <title>Acidiferrimicrobium australis gen. nov., sp. nov., an acidophilic and obligately heterotrophic, member of the Actinobacteria that catalyses dissimilatory oxido- reduction of iron isolated from metal-rich acidic water in Chile.</title>
        <authorList>
            <person name="Gonzalez D."/>
            <person name="Huber K."/>
            <person name="Hedrich S."/>
            <person name="Rojas-Villalobos C."/>
            <person name="Quatrini R."/>
            <person name="Dinamarca M.A."/>
            <person name="Schwarz A."/>
            <person name="Canales C."/>
            <person name="Nancucheo I."/>
        </authorList>
    </citation>
    <scope>NUCLEOTIDE SEQUENCE [LARGE SCALE GENOMIC DNA]</scope>
    <source>
        <strain evidence="2 3">USS-CCA1</strain>
    </source>
</reference>
<protein>
    <submittedName>
        <fullName evidence="2">Gamma-glutamyltransferase family protein</fullName>
    </submittedName>
</protein>
<gene>
    <name evidence="2" type="ORF">GHK86_08245</name>
</gene>
<dbReference type="PRINTS" id="PR01210">
    <property type="entry name" value="GGTRANSPTASE"/>
</dbReference>
<evidence type="ECO:0000256" key="1">
    <source>
        <dbReference type="SAM" id="MobiDB-lite"/>
    </source>
</evidence>
<proteinExistence type="predicted"/>
<dbReference type="PANTHER" id="PTHR43881:SF1">
    <property type="entry name" value="GAMMA-GLUTAMYLTRANSPEPTIDASE (AFU_ORTHOLOGUE AFUA_4G13580)"/>
    <property type="match status" value="1"/>
</dbReference>
<sequence>RARAALVTVTASRELRPGSPGGRSPLLPRYPDAAGYPADSAQGIVTNGRPPELSPDGRMRGDTCHLDVVDRFGNVVSATPSGGWLQSSPTVEGLGFALGTRGEMFWLQEGLPNSLAPGKRPRTTLTPSLVLGDDGLPSLAFGTPGGDQQDQWTLLFFLRHVHHEPDLQLALDAPVWHTSHFPSSFYPRTAHPGRVHVERTVGEDVLAALRARGHDVVEEAAWSLGRTTAIRRDPDGVLHAAANARGMQAYAVGR</sequence>
<comment type="caution">
    <text evidence="2">The sequence shown here is derived from an EMBL/GenBank/DDBJ whole genome shotgun (WGS) entry which is preliminary data.</text>
</comment>
<dbReference type="Gene3D" id="3.60.20.40">
    <property type="match status" value="1"/>
</dbReference>
<dbReference type="Pfam" id="PF01019">
    <property type="entry name" value="G_glu_transpept"/>
    <property type="match status" value="1"/>
</dbReference>
<evidence type="ECO:0000313" key="3">
    <source>
        <dbReference type="Proteomes" id="UP000437736"/>
    </source>
</evidence>
<feature type="region of interest" description="Disordered" evidence="1">
    <location>
        <begin position="7"/>
        <end position="58"/>
    </location>
</feature>
<name>A0ABW9QS84_9ACTN</name>
<dbReference type="EMBL" id="WJHE01000367">
    <property type="protein sequence ID" value="MST32710.1"/>
    <property type="molecule type" value="Genomic_DNA"/>
</dbReference>
<dbReference type="InterPro" id="IPR043137">
    <property type="entry name" value="GGT_ssub_C"/>
</dbReference>
<dbReference type="SUPFAM" id="SSF56235">
    <property type="entry name" value="N-terminal nucleophile aminohydrolases (Ntn hydrolases)"/>
    <property type="match status" value="1"/>
</dbReference>
<evidence type="ECO:0000313" key="2">
    <source>
        <dbReference type="EMBL" id="MST32710.1"/>
    </source>
</evidence>
<keyword evidence="3" id="KW-1185">Reference proteome</keyword>
<dbReference type="Proteomes" id="UP000437736">
    <property type="component" value="Unassembled WGS sequence"/>
</dbReference>
<accession>A0ABW9QS84</accession>
<dbReference type="InterPro" id="IPR029055">
    <property type="entry name" value="Ntn_hydrolases_N"/>
</dbReference>
<organism evidence="2 3">
    <name type="scientific">Acidiferrimicrobium australe</name>
    <dbReference type="NCBI Taxonomy" id="2664430"/>
    <lineage>
        <taxon>Bacteria</taxon>
        <taxon>Bacillati</taxon>
        <taxon>Actinomycetota</taxon>
        <taxon>Acidimicrobiia</taxon>
        <taxon>Acidimicrobiales</taxon>
        <taxon>Acidimicrobiaceae</taxon>
        <taxon>Acidiferrimicrobium</taxon>
    </lineage>
</organism>
<dbReference type="PANTHER" id="PTHR43881">
    <property type="entry name" value="GAMMA-GLUTAMYLTRANSPEPTIDASE (AFU_ORTHOLOGUE AFUA_4G13580)"/>
    <property type="match status" value="1"/>
</dbReference>
<feature type="non-terminal residue" evidence="2">
    <location>
        <position position="1"/>
    </location>
</feature>
<dbReference type="InterPro" id="IPR052896">
    <property type="entry name" value="GGT-like_enzyme"/>
</dbReference>